<dbReference type="AlphaFoldDB" id="A0AA39KP19"/>
<name>A0AA39KP19_MICHY</name>
<reference evidence="15" key="2">
    <citation type="submission" date="2023-03" db="EMBL/GenBank/DDBJ databases">
        <authorList>
            <person name="Inwood S.N."/>
            <person name="Skelly J.G."/>
            <person name="Guhlin J."/>
            <person name="Harrop T.W.R."/>
            <person name="Goldson S.G."/>
            <person name="Dearden P.K."/>
        </authorList>
    </citation>
    <scope>NUCLEOTIDE SEQUENCE</scope>
    <source>
        <strain evidence="15">Lincoln</strain>
        <tissue evidence="15">Whole body</tissue>
    </source>
</reference>
<dbReference type="GO" id="GO:0005789">
    <property type="term" value="C:endoplasmic reticulum membrane"/>
    <property type="evidence" value="ECO:0007669"/>
    <property type="project" value="UniProtKB-SubCell"/>
</dbReference>
<evidence type="ECO:0000313" key="15">
    <source>
        <dbReference type="EMBL" id="KAK0168595.1"/>
    </source>
</evidence>
<evidence type="ECO:0000256" key="11">
    <source>
        <dbReference type="ARBA" id="ARBA00023136"/>
    </source>
</evidence>
<accession>A0AA39KP19</accession>
<feature type="transmembrane region" description="Helical" evidence="14">
    <location>
        <begin position="400"/>
        <end position="416"/>
    </location>
</feature>
<feature type="transmembrane region" description="Helical" evidence="14">
    <location>
        <begin position="296"/>
        <end position="315"/>
    </location>
</feature>
<dbReference type="Proteomes" id="UP001168972">
    <property type="component" value="Unassembled WGS sequence"/>
</dbReference>
<comment type="catalytic activity">
    <reaction evidence="13">
        <text>an alpha-D-Glc-(1-&gt;3)-alpha-D-Glc-(1-&gt;3)-alpha-D-Man-(1-&gt;2)-alpha-D-Man-(1-&gt;2)-alpha-D-Man-(1-&gt;3)-[alpha-D-Man-(1-&gt;2)-alpha-D-Man-(1-&gt;3)-[alpha-D-Man-(1-&gt;2)-alpha-D-Man-(1-&gt;6)]-alpha-D-Man-(1-&gt;6)]-beta-D-Man-(1-&gt;4)-beta-D-GlcNAc-(1-&gt;4)-alpha-D-GlcNAc-diphospho-di-trans,poly-cis-dolichol + a di-trans,poly-cis-dolichyl beta-D-glucosyl phosphate = a alpha-D-Glc-(1-&gt;2)-alpha-D-Glc-(1-&gt;3)-alpha-D-Glc-(1-&gt;3)-alpha-D-Man-(1-&gt;2)-alpha-D-Man-(1-&gt;2)-alpha-D-Man-(1-&gt;3)-[alpha-D-Man-(1-&gt;2)-alpha-D-Man-(1-&gt;3)-[alpha-D-Man-(1-&gt;2)-alpha-D-Man-(1-&gt;6)]-alpha-D-Man-(1-&gt;6)]-beta-D-Man-(1-&gt;4)-beta-D-GlcNAc-(1-&gt;4)-alpha-D-GlcNAc-diphospho-di-trans,poly-cis-dolichol + a di-trans,poly-cis-dolichyl phosphate + H(+)</text>
        <dbReference type="Rhea" id="RHEA:29543"/>
        <dbReference type="Rhea" id="RHEA-COMP:19498"/>
        <dbReference type="Rhea" id="RHEA-COMP:19502"/>
        <dbReference type="Rhea" id="RHEA-COMP:19512"/>
        <dbReference type="Rhea" id="RHEA-COMP:19522"/>
        <dbReference type="ChEBI" id="CHEBI:15378"/>
        <dbReference type="ChEBI" id="CHEBI:57525"/>
        <dbReference type="ChEBI" id="CHEBI:57683"/>
        <dbReference type="ChEBI" id="CHEBI:132522"/>
        <dbReference type="ChEBI" id="CHEBI:132523"/>
        <dbReference type="EC" id="2.4.1.256"/>
    </reaction>
    <physiologicalReaction direction="left-to-right" evidence="13">
        <dbReference type="Rhea" id="RHEA:29544"/>
    </physiologicalReaction>
</comment>
<evidence type="ECO:0000256" key="6">
    <source>
        <dbReference type="ARBA" id="ARBA00022676"/>
    </source>
</evidence>
<dbReference type="PANTHER" id="PTHR12989">
    <property type="entry name" value="ALPHA-1,2-GLUCOSYLTRANSFERASE ALG10"/>
    <property type="match status" value="1"/>
</dbReference>
<keyword evidence="7" id="KW-0808">Transferase</keyword>
<evidence type="ECO:0000256" key="1">
    <source>
        <dbReference type="ARBA" id="ARBA00004477"/>
    </source>
</evidence>
<organism evidence="15 16">
    <name type="scientific">Microctonus hyperodae</name>
    <name type="common">Parasitoid wasp</name>
    <dbReference type="NCBI Taxonomy" id="165561"/>
    <lineage>
        <taxon>Eukaryota</taxon>
        <taxon>Metazoa</taxon>
        <taxon>Ecdysozoa</taxon>
        <taxon>Arthropoda</taxon>
        <taxon>Hexapoda</taxon>
        <taxon>Insecta</taxon>
        <taxon>Pterygota</taxon>
        <taxon>Neoptera</taxon>
        <taxon>Endopterygota</taxon>
        <taxon>Hymenoptera</taxon>
        <taxon>Apocrita</taxon>
        <taxon>Ichneumonoidea</taxon>
        <taxon>Braconidae</taxon>
        <taxon>Euphorinae</taxon>
        <taxon>Microctonus</taxon>
    </lineage>
</organism>
<gene>
    <name evidence="15" type="ORF">PV327_002376</name>
</gene>
<evidence type="ECO:0000256" key="9">
    <source>
        <dbReference type="ARBA" id="ARBA00022824"/>
    </source>
</evidence>
<keyword evidence="8 14" id="KW-0812">Transmembrane</keyword>
<dbReference type="GO" id="GO:0106073">
    <property type="term" value="F:dolichyl pyrophosphate Glc2Man9GlcNAc2 alpha-1,2-glucosyltransferase activity"/>
    <property type="evidence" value="ECO:0007669"/>
    <property type="project" value="UniProtKB-UniRule"/>
</dbReference>
<evidence type="ECO:0000313" key="16">
    <source>
        <dbReference type="Proteomes" id="UP001168972"/>
    </source>
</evidence>
<evidence type="ECO:0000256" key="2">
    <source>
        <dbReference type="ARBA" id="ARBA00004922"/>
    </source>
</evidence>
<feature type="transmembrane region" description="Helical" evidence="14">
    <location>
        <begin position="20"/>
        <end position="36"/>
    </location>
</feature>
<keyword evidence="11 14" id="KW-0472">Membrane</keyword>
<keyword evidence="16" id="KW-1185">Reference proteome</keyword>
<feature type="transmembrane region" description="Helical" evidence="14">
    <location>
        <begin position="327"/>
        <end position="350"/>
    </location>
</feature>
<dbReference type="EC" id="2.4.1.256" evidence="4 14"/>
<evidence type="ECO:0000256" key="7">
    <source>
        <dbReference type="ARBA" id="ARBA00022679"/>
    </source>
</evidence>
<evidence type="ECO:0000256" key="14">
    <source>
        <dbReference type="PIRNR" id="PIRNR028810"/>
    </source>
</evidence>
<reference evidence="15" key="1">
    <citation type="journal article" date="2023" name="bioRxiv">
        <title>Scaffold-level genome assemblies of two parasitoid biocontrol wasps reveal the parthenogenesis mechanism and an associated novel virus.</title>
        <authorList>
            <person name="Inwood S."/>
            <person name="Skelly J."/>
            <person name="Guhlin J."/>
            <person name="Harrop T."/>
            <person name="Goldson S."/>
            <person name="Dearden P."/>
        </authorList>
    </citation>
    <scope>NUCLEOTIDE SEQUENCE</scope>
    <source>
        <strain evidence="15">Lincoln</strain>
        <tissue evidence="15">Whole body</tissue>
    </source>
</reference>
<protein>
    <recommendedName>
        <fullName evidence="5 14">Dol-P-Glc:Glc(2)Man(9)GlcNAc(2)-PP-Dol alpha-1,2-glucosyltransferase</fullName>
        <ecNumber evidence="4 14">2.4.1.256</ecNumber>
    </recommendedName>
</protein>
<comment type="caution">
    <text evidence="15">The sequence shown here is derived from an EMBL/GenBank/DDBJ whole genome shotgun (WGS) entry which is preliminary data.</text>
</comment>
<dbReference type="PANTHER" id="PTHR12989:SF10">
    <property type="entry name" value="DOL-P-GLC:GLC(2)MAN(9)GLCNAC(2)-PP-DOL ALPHA-1,2-GLUCOSYLTRANSFERASE-RELATED"/>
    <property type="match status" value="1"/>
</dbReference>
<keyword evidence="6 14" id="KW-0328">Glycosyltransferase</keyword>
<evidence type="ECO:0000256" key="4">
    <source>
        <dbReference type="ARBA" id="ARBA00011967"/>
    </source>
</evidence>
<dbReference type="EMBL" id="JAQQBR010001831">
    <property type="protein sequence ID" value="KAK0168595.1"/>
    <property type="molecule type" value="Genomic_DNA"/>
</dbReference>
<dbReference type="PIRSF" id="PIRSF028810">
    <property type="entry name" value="Alpha1_2_glucosyltferase_Alg10"/>
    <property type="match status" value="1"/>
</dbReference>
<keyword evidence="10 14" id="KW-1133">Transmembrane helix</keyword>
<feature type="transmembrane region" description="Helical" evidence="14">
    <location>
        <begin position="370"/>
        <end position="388"/>
    </location>
</feature>
<comment type="pathway">
    <text evidence="2">Protein modification; protein glycosylation.</text>
</comment>
<comment type="subcellular location">
    <subcellularLocation>
        <location evidence="1">Endoplasmic reticulum membrane</location>
        <topology evidence="1">Multi-pass membrane protein</topology>
    </subcellularLocation>
</comment>
<feature type="transmembrane region" description="Helical" evidence="14">
    <location>
        <begin position="436"/>
        <end position="459"/>
    </location>
</feature>
<evidence type="ECO:0000256" key="10">
    <source>
        <dbReference type="ARBA" id="ARBA00022989"/>
    </source>
</evidence>
<dbReference type="GO" id="GO:0006488">
    <property type="term" value="P:dolichol-linked oligosaccharide biosynthetic process"/>
    <property type="evidence" value="ECO:0007669"/>
    <property type="project" value="UniProtKB-UniRule"/>
</dbReference>
<evidence type="ECO:0000256" key="13">
    <source>
        <dbReference type="ARBA" id="ARBA00048064"/>
    </source>
</evidence>
<dbReference type="Pfam" id="PF04922">
    <property type="entry name" value="DIE2_ALG10"/>
    <property type="match status" value="1"/>
</dbReference>
<feature type="transmembrane region" description="Helical" evidence="14">
    <location>
        <begin position="259"/>
        <end position="276"/>
    </location>
</feature>
<sequence>MTNTQNSIITSLNYPTTQRGLILLFIICTTILFLFLNKIQPNYYIDEAFHIPQTQRFCNGTFFEWDNKITTLPGLYLITASALAPLKLCTTLFLRGVNLIGTFFNLYLIYEIICTTTWAQKLNKSKNETWLPLAVTFSITLFPPLFFWHFLFYTDVISANVVLLMFLLHQKQYYKNCAAAGALAVLIRQTNIIWVILLIGERVITIIEDQTPQSISTLVSRGMYGSPIHAKLVWNNTVHHTRRGIGSFFIFINEIINKLKAEITVIVIFLIFLIWNRGIVIGDRNAHVATIHLPQIFYFSVFSFGFSWPYMVPHWREFFQWIRKHWIICNVLLVLMTIIVHNNTLVHPYLLADNRHYVFYVWSKLMGRYYTAKYFLIPIYGFTIYCLVSSIREMRFLSKLLYIGCICAVLIPQLLLEPRYFVIPYILLRMNMTEPKLWQITAEIMTILLINCLQFYIFVTKTFYWTDQEGPQRISW</sequence>
<comment type="function">
    <text evidence="12">Dol-P-Glc:Glc(2)Man(9)GlcNAc(2)-PP-Dol alpha-1,2-glucosyltransferase that operates in the biosynthetic pathway of dolichol-linked oligosaccharides, the glycan precursors employed in protein asparagine (N)-glycosylation. The assembly of dolichol-linked oligosaccharides begins on the cytosolic side of the endoplasmic reticulum membrane and finishes in its lumen. The sequential addition of sugars to dolichol pyrophosphate produces dolichol-linked oligosaccharides containing fourteen sugars, including two GlcNAcs, nine mannoses and three glucoses. Once assembled, the oligosaccharide is transferred from the lipid to nascent proteins by oligosaccharyltransferases. In the lumen of the endoplasmic reticulum, adds the third and last glucose residue from dolichyl phosphate glucose (Dol-P-Glc) onto the lipid-linked oligosaccharide intermediate Glc(2)Man(9)GlcNAc(2)-PP-Dol to produce Glc(3)Man(9)GlcNAc(2)-PP-Dol.</text>
</comment>
<proteinExistence type="inferred from homology"/>
<evidence type="ECO:0000256" key="3">
    <source>
        <dbReference type="ARBA" id="ARBA00010600"/>
    </source>
</evidence>
<keyword evidence="9" id="KW-0256">Endoplasmic reticulum</keyword>
<evidence type="ECO:0000256" key="12">
    <source>
        <dbReference type="ARBA" id="ARBA00044727"/>
    </source>
</evidence>
<feature type="transmembrane region" description="Helical" evidence="14">
    <location>
        <begin position="100"/>
        <end position="119"/>
    </location>
</feature>
<dbReference type="InterPro" id="IPR016900">
    <property type="entry name" value="Alg10"/>
</dbReference>
<evidence type="ECO:0000256" key="8">
    <source>
        <dbReference type="ARBA" id="ARBA00022692"/>
    </source>
</evidence>
<comment type="caution">
    <text evidence="14">Lacks conserved residue(s) required for the propagation of feature annotation.</text>
</comment>
<comment type="similarity">
    <text evidence="3 14">Belongs to the ALG10 glucosyltransferase family.</text>
</comment>
<evidence type="ECO:0000256" key="5">
    <source>
        <dbReference type="ARBA" id="ARBA00018512"/>
    </source>
</evidence>